<dbReference type="RefSeq" id="WP_187257626.1">
    <property type="nucleotide sequence ID" value="NZ_JBHULF010000006.1"/>
</dbReference>
<dbReference type="InterPro" id="IPR016155">
    <property type="entry name" value="Mopterin_synth/thiamin_S_b"/>
</dbReference>
<reference evidence="1 2" key="1">
    <citation type="submission" date="2016-07" db="EMBL/GenBank/DDBJ databases">
        <title>Genome analysis of Flavihumibacter stibioxidans YS-17.</title>
        <authorList>
            <person name="Shi K."/>
            <person name="Han Y."/>
            <person name="Wang G."/>
        </authorList>
    </citation>
    <scope>NUCLEOTIDE SEQUENCE [LARGE SCALE GENOMIC DNA]</scope>
    <source>
        <strain evidence="1 2">YS-17</strain>
    </source>
</reference>
<gene>
    <name evidence="1" type="ORF">BC349_14765</name>
</gene>
<evidence type="ECO:0008006" key="3">
    <source>
        <dbReference type="Google" id="ProtNLM"/>
    </source>
</evidence>
<dbReference type="SUPFAM" id="SSF54285">
    <property type="entry name" value="MoaD/ThiS"/>
    <property type="match status" value="1"/>
</dbReference>
<evidence type="ECO:0000313" key="2">
    <source>
        <dbReference type="Proteomes" id="UP000765802"/>
    </source>
</evidence>
<sequence>MSNPEISIMVFGQLTDITGTSSLQVPLQADSDSMKAELQKRYPALVYARYIMAVDRKPVTGNVSLSGQSTIALLPPFSGG</sequence>
<dbReference type="Pfam" id="PF02597">
    <property type="entry name" value="ThiS"/>
    <property type="match status" value="1"/>
</dbReference>
<dbReference type="InterPro" id="IPR012675">
    <property type="entry name" value="Beta-grasp_dom_sf"/>
</dbReference>
<keyword evidence="2" id="KW-1185">Reference proteome</keyword>
<proteinExistence type="predicted"/>
<dbReference type="Proteomes" id="UP000765802">
    <property type="component" value="Unassembled WGS sequence"/>
</dbReference>
<organism evidence="1 2">
    <name type="scientific">Flavihumibacter stibioxidans</name>
    <dbReference type="NCBI Taxonomy" id="1834163"/>
    <lineage>
        <taxon>Bacteria</taxon>
        <taxon>Pseudomonadati</taxon>
        <taxon>Bacteroidota</taxon>
        <taxon>Chitinophagia</taxon>
        <taxon>Chitinophagales</taxon>
        <taxon>Chitinophagaceae</taxon>
        <taxon>Flavihumibacter</taxon>
    </lineage>
</organism>
<protein>
    <recommendedName>
        <fullName evidence="3">Molybdopterin synthase sulfur carrier subunit</fullName>
    </recommendedName>
</protein>
<dbReference type="Gene3D" id="3.10.20.30">
    <property type="match status" value="1"/>
</dbReference>
<dbReference type="CDD" id="cd00754">
    <property type="entry name" value="Ubl_MoaD"/>
    <property type="match status" value="1"/>
</dbReference>
<evidence type="ECO:0000313" key="1">
    <source>
        <dbReference type="EMBL" id="MBC6492321.1"/>
    </source>
</evidence>
<dbReference type="EMBL" id="MBUA01000027">
    <property type="protein sequence ID" value="MBC6492321.1"/>
    <property type="molecule type" value="Genomic_DNA"/>
</dbReference>
<dbReference type="InterPro" id="IPR003749">
    <property type="entry name" value="ThiS/MoaD-like"/>
</dbReference>
<name>A0ABR7MCG7_9BACT</name>
<accession>A0ABR7MCG7</accession>
<comment type="caution">
    <text evidence="1">The sequence shown here is derived from an EMBL/GenBank/DDBJ whole genome shotgun (WGS) entry which is preliminary data.</text>
</comment>